<dbReference type="Proteomes" id="UP000242712">
    <property type="component" value="Unassembled WGS sequence"/>
</dbReference>
<dbReference type="Pfam" id="PF06574">
    <property type="entry name" value="FAD_syn"/>
    <property type="match status" value="1"/>
</dbReference>
<dbReference type="GO" id="GO:0009398">
    <property type="term" value="P:FMN biosynthetic process"/>
    <property type="evidence" value="ECO:0007669"/>
    <property type="project" value="UniProtKB-UniRule"/>
</dbReference>
<dbReference type="OrthoDB" id="9803667at2"/>
<keyword evidence="4 14" id="KW-0288">FMN</keyword>
<dbReference type="SUPFAM" id="SSF52374">
    <property type="entry name" value="Nucleotidylyl transferase"/>
    <property type="match status" value="1"/>
</dbReference>
<dbReference type="SMART" id="SM00904">
    <property type="entry name" value="Flavokinase"/>
    <property type="match status" value="1"/>
</dbReference>
<evidence type="ECO:0000256" key="11">
    <source>
        <dbReference type="ARBA" id="ARBA00023268"/>
    </source>
</evidence>
<dbReference type="GO" id="GO:0008531">
    <property type="term" value="F:riboflavin kinase activity"/>
    <property type="evidence" value="ECO:0007669"/>
    <property type="project" value="UniProtKB-UniRule"/>
</dbReference>
<dbReference type="InterPro" id="IPR014729">
    <property type="entry name" value="Rossmann-like_a/b/a_fold"/>
</dbReference>
<comment type="pathway">
    <text evidence="2 14">Cofactor biosynthesis; FMN biosynthesis; FMN from riboflavin (ATP route): step 1/1.</text>
</comment>
<evidence type="ECO:0000256" key="2">
    <source>
        <dbReference type="ARBA" id="ARBA00005201"/>
    </source>
</evidence>
<dbReference type="Gene3D" id="2.40.30.30">
    <property type="entry name" value="Riboflavin kinase-like"/>
    <property type="match status" value="1"/>
</dbReference>
<dbReference type="InterPro" id="IPR023465">
    <property type="entry name" value="Riboflavin_kinase_dom_sf"/>
</dbReference>
<evidence type="ECO:0000313" key="16">
    <source>
        <dbReference type="EMBL" id="POA09843.1"/>
    </source>
</evidence>
<evidence type="ECO:0000256" key="1">
    <source>
        <dbReference type="ARBA" id="ARBA00004726"/>
    </source>
</evidence>
<evidence type="ECO:0000256" key="5">
    <source>
        <dbReference type="ARBA" id="ARBA00022679"/>
    </source>
</evidence>
<evidence type="ECO:0000256" key="8">
    <source>
        <dbReference type="ARBA" id="ARBA00022777"/>
    </source>
</evidence>
<dbReference type="GeneID" id="98297426"/>
<keyword evidence="10 14" id="KW-0067">ATP-binding</keyword>
<dbReference type="PANTHER" id="PTHR22749">
    <property type="entry name" value="RIBOFLAVIN KINASE/FMN ADENYLYLTRANSFERASE"/>
    <property type="match status" value="1"/>
</dbReference>
<dbReference type="PANTHER" id="PTHR22749:SF6">
    <property type="entry name" value="RIBOFLAVIN KINASE"/>
    <property type="match status" value="1"/>
</dbReference>
<keyword evidence="8 14" id="KW-0418">Kinase</keyword>
<keyword evidence="11" id="KW-0511">Multifunctional enzyme</keyword>
<dbReference type="InterPro" id="IPR023468">
    <property type="entry name" value="Riboflavin_kinase"/>
</dbReference>
<keyword evidence="6 14" id="KW-0548">Nucleotidyltransferase</keyword>
<keyword evidence="9 14" id="KW-0274">FAD</keyword>
<name>A0A2K4FEY0_9STAP</name>
<dbReference type="GO" id="GO:0005524">
    <property type="term" value="F:ATP binding"/>
    <property type="evidence" value="ECO:0007669"/>
    <property type="project" value="UniProtKB-UniRule"/>
</dbReference>
<evidence type="ECO:0000256" key="4">
    <source>
        <dbReference type="ARBA" id="ARBA00022643"/>
    </source>
</evidence>
<evidence type="ECO:0000256" key="9">
    <source>
        <dbReference type="ARBA" id="ARBA00022827"/>
    </source>
</evidence>
<comment type="catalytic activity">
    <reaction evidence="12 14">
        <text>riboflavin + ATP = FMN + ADP + H(+)</text>
        <dbReference type="Rhea" id="RHEA:14357"/>
        <dbReference type="ChEBI" id="CHEBI:15378"/>
        <dbReference type="ChEBI" id="CHEBI:30616"/>
        <dbReference type="ChEBI" id="CHEBI:57986"/>
        <dbReference type="ChEBI" id="CHEBI:58210"/>
        <dbReference type="ChEBI" id="CHEBI:456216"/>
        <dbReference type="EC" id="2.7.1.26"/>
    </reaction>
</comment>
<proteinExistence type="inferred from homology"/>
<evidence type="ECO:0000313" key="17">
    <source>
        <dbReference type="Proteomes" id="UP000242712"/>
    </source>
</evidence>
<evidence type="ECO:0000259" key="15">
    <source>
        <dbReference type="SMART" id="SM00904"/>
    </source>
</evidence>
<evidence type="ECO:0000256" key="12">
    <source>
        <dbReference type="ARBA" id="ARBA00047880"/>
    </source>
</evidence>
<dbReference type="NCBIfam" id="NF004160">
    <property type="entry name" value="PRK05627.1-3"/>
    <property type="match status" value="1"/>
</dbReference>
<dbReference type="Gene3D" id="3.40.50.620">
    <property type="entry name" value="HUPs"/>
    <property type="match status" value="1"/>
</dbReference>
<dbReference type="UniPathway" id="UPA00277">
    <property type="reaction ID" value="UER00407"/>
</dbReference>
<feature type="domain" description="Riboflavin kinase" evidence="15">
    <location>
        <begin position="183"/>
        <end position="312"/>
    </location>
</feature>
<dbReference type="RefSeq" id="WP_103371153.1">
    <property type="nucleotide sequence ID" value="NZ_CBCRVO010000001.1"/>
</dbReference>
<keyword evidence="7 14" id="KW-0547">Nucleotide-binding</keyword>
<dbReference type="PIRSF" id="PIRSF004491">
    <property type="entry name" value="FAD_Synth"/>
    <property type="match status" value="1"/>
</dbReference>
<organism evidence="16 17">
    <name type="scientific">Staphylococcus argensis</name>
    <dbReference type="NCBI Taxonomy" id="1607738"/>
    <lineage>
        <taxon>Bacteria</taxon>
        <taxon>Bacillati</taxon>
        <taxon>Bacillota</taxon>
        <taxon>Bacilli</taxon>
        <taxon>Bacillales</taxon>
        <taxon>Staphylococcaceae</taxon>
        <taxon>Staphylococcus</taxon>
    </lineage>
</organism>
<evidence type="ECO:0000256" key="7">
    <source>
        <dbReference type="ARBA" id="ARBA00022741"/>
    </source>
</evidence>
<dbReference type="FunFam" id="3.40.50.620:FF:000021">
    <property type="entry name" value="Riboflavin biosynthesis protein"/>
    <property type="match status" value="1"/>
</dbReference>
<evidence type="ECO:0000256" key="3">
    <source>
        <dbReference type="ARBA" id="ARBA00022630"/>
    </source>
</evidence>
<comment type="caution">
    <text evidence="16">The sequence shown here is derived from an EMBL/GenBank/DDBJ whole genome shotgun (WGS) entry which is preliminary data.</text>
</comment>
<keyword evidence="17" id="KW-1185">Reference proteome</keyword>
<dbReference type="InterPro" id="IPR015865">
    <property type="entry name" value="Riboflavin_kinase_bac/euk"/>
</dbReference>
<dbReference type="GO" id="GO:0009231">
    <property type="term" value="P:riboflavin biosynthetic process"/>
    <property type="evidence" value="ECO:0007669"/>
    <property type="project" value="InterPro"/>
</dbReference>
<reference evidence="16 17" key="1">
    <citation type="submission" date="2017-08" db="EMBL/GenBank/DDBJ databases">
        <title>Draft genome sequences of 64 type strains of genus Staph aureus.</title>
        <authorList>
            <person name="Cole K."/>
            <person name="Golubchik T."/>
            <person name="Russell J."/>
            <person name="Foster D."/>
            <person name="Llewelyn M."/>
            <person name="Wilson D."/>
            <person name="Crook D."/>
            <person name="Paul J."/>
        </authorList>
    </citation>
    <scope>NUCLEOTIDE SEQUENCE [LARGE SCALE GENOMIC DNA]</scope>
    <source>
        <strain evidence="16 17">DSM 29875</strain>
    </source>
</reference>
<dbReference type="EMBL" id="PPPX01000001">
    <property type="protein sequence ID" value="POA09843.1"/>
    <property type="molecule type" value="Genomic_DNA"/>
</dbReference>
<dbReference type="Pfam" id="PF01687">
    <property type="entry name" value="Flavokinase"/>
    <property type="match status" value="1"/>
</dbReference>
<keyword evidence="5 14" id="KW-0808">Transferase</keyword>
<accession>A0A2K4FEY0</accession>
<keyword evidence="3 14" id="KW-0285">Flavoprotein</keyword>
<dbReference type="NCBIfam" id="TIGR00083">
    <property type="entry name" value="ribF"/>
    <property type="match status" value="1"/>
</dbReference>
<dbReference type="GO" id="GO:0006747">
    <property type="term" value="P:FAD biosynthetic process"/>
    <property type="evidence" value="ECO:0007669"/>
    <property type="project" value="UniProtKB-UniRule"/>
</dbReference>
<gene>
    <name evidence="16" type="ORF">CD039_03605</name>
</gene>
<dbReference type="InterPro" id="IPR015864">
    <property type="entry name" value="FAD_synthase"/>
</dbReference>
<comment type="catalytic activity">
    <reaction evidence="13 14">
        <text>FMN + ATP + H(+) = FAD + diphosphate</text>
        <dbReference type="Rhea" id="RHEA:17237"/>
        <dbReference type="ChEBI" id="CHEBI:15378"/>
        <dbReference type="ChEBI" id="CHEBI:30616"/>
        <dbReference type="ChEBI" id="CHEBI:33019"/>
        <dbReference type="ChEBI" id="CHEBI:57692"/>
        <dbReference type="ChEBI" id="CHEBI:58210"/>
        <dbReference type="EC" id="2.7.7.2"/>
    </reaction>
</comment>
<evidence type="ECO:0000256" key="6">
    <source>
        <dbReference type="ARBA" id="ARBA00022695"/>
    </source>
</evidence>
<dbReference type="InterPro" id="IPR002606">
    <property type="entry name" value="Riboflavin_kinase_bac"/>
</dbReference>
<dbReference type="GO" id="GO:0003919">
    <property type="term" value="F:FMN adenylyltransferase activity"/>
    <property type="evidence" value="ECO:0007669"/>
    <property type="project" value="UniProtKB-UniRule"/>
</dbReference>
<comment type="similarity">
    <text evidence="14">Belongs to the ribF family.</text>
</comment>
<comment type="pathway">
    <text evidence="1 14">Cofactor biosynthesis; FAD biosynthesis; FAD from FMN: step 1/1.</text>
</comment>
<evidence type="ECO:0000256" key="10">
    <source>
        <dbReference type="ARBA" id="ARBA00022840"/>
    </source>
</evidence>
<dbReference type="FunFam" id="2.40.30.30:FF:000004">
    <property type="entry name" value="Riboflavin biosynthesis protein"/>
    <property type="match status" value="1"/>
</dbReference>
<protein>
    <recommendedName>
        <fullName evidence="14">Riboflavin biosynthesis protein</fullName>
    </recommendedName>
    <domain>
        <recommendedName>
            <fullName evidence="14">Riboflavin kinase</fullName>
            <ecNumber evidence="14">2.7.1.26</ecNumber>
        </recommendedName>
        <alternativeName>
            <fullName evidence="14">Flavokinase</fullName>
        </alternativeName>
    </domain>
    <domain>
        <recommendedName>
            <fullName evidence="14">FMN adenylyltransferase</fullName>
            <ecNumber evidence="14">2.7.7.2</ecNumber>
        </recommendedName>
        <alternativeName>
            <fullName evidence="14">FAD pyrophosphorylase</fullName>
        </alternativeName>
        <alternativeName>
            <fullName evidence="14">FAD synthase</fullName>
        </alternativeName>
    </domain>
</protein>
<dbReference type="SUPFAM" id="SSF82114">
    <property type="entry name" value="Riboflavin kinase-like"/>
    <property type="match status" value="1"/>
</dbReference>
<dbReference type="UniPathway" id="UPA00276">
    <property type="reaction ID" value="UER00406"/>
</dbReference>
<dbReference type="NCBIfam" id="NF004162">
    <property type="entry name" value="PRK05627.1-5"/>
    <property type="match status" value="1"/>
</dbReference>
<sequence length="323" mass="36980">MKVIEVTHPIREDQFIQEDVAMAFGFFDGMHRGHDQVFQALEERARAGQLKKAVMTFDPHPSVVLNPERKRTDYLTPISDKIDILQHYDIDYCIVINFSSKFASVSAETFIQDYIIKNHVKEVVAGFDFTFGKYGKGNMMILQEMEDFNTTIVGKQEMDSEKISTTAIRQALKDGDLQKANEQLGYRYRIKGTVVQGEKRGRTIGFPTANVQPSDDYVFPKKGVYAVSMLLGSSNKLYRGVANVGVKPTFHDPSQAQVVIEVNLFDFNENIYGERVEVYWHHFLRPEIKFDGIDPLVEQMNKDTEQAKYLLSVDFNDDVSYNI</sequence>
<evidence type="ECO:0000256" key="14">
    <source>
        <dbReference type="PIRNR" id="PIRNR004491"/>
    </source>
</evidence>
<dbReference type="CDD" id="cd02064">
    <property type="entry name" value="FAD_synthetase_N"/>
    <property type="match status" value="1"/>
</dbReference>
<evidence type="ECO:0000256" key="13">
    <source>
        <dbReference type="ARBA" id="ARBA00049494"/>
    </source>
</evidence>
<dbReference type="EC" id="2.7.1.26" evidence="14"/>
<dbReference type="EC" id="2.7.7.2" evidence="14"/>
<dbReference type="AlphaFoldDB" id="A0A2K4FEY0"/>